<dbReference type="AlphaFoldDB" id="A0A0R3SN00"/>
<reference evidence="1 2" key="2">
    <citation type="submission" date="2018-11" db="EMBL/GenBank/DDBJ databases">
        <authorList>
            <consortium name="Pathogen Informatics"/>
        </authorList>
    </citation>
    <scope>NUCLEOTIDE SEQUENCE [LARGE SCALE GENOMIC DNA]</scope>
</reference>
<evidence type="ECO:0000313" key="2">
    <source>
        <dbReference type="Proteomes" id="UP000274504"/>
    </source>
</evidence>
<sequence length="118" mass="12826">MSGLVYLINSIDVAPIDLTSSHGGTVANEFTGVTHMSAGDADGSSFPRHGTRIRPHFTSYSGSMMANGRFRSRRRGAVAPKIPISWRCCYHRDWLVGEVAARTATKMVTKKASAENLL</sequence>
<organism evidence="3">
    <name type="scientific">Hymenolepis diminuta</name>
    <name type="common">Rat tapeworm</name>
    <dbReference type="NCBI Taxonomy" id="6216"/>
    <lineage>
        <taxon>Eukaryota</taxon>
        <taxon>Metazoa</taxon>
        <taxon>Spiralia</taxon>
        <taxon>Lophotrochozoa</taxon>
        <taxon>Platyhelminthes</taxon>
        <taxon>Cestoda</taxon>
        <taxon>Eucestoda</taxon>
        <taxon>Cyclophyllidea</taxon>
        <taxon>Hymenolepididae</taxon>
        <taxon>Hymenolepis</taxon>
    </lineage>
</organism>
<accession>A0A0R3SN00</accession>
<evidence type="ECO:0000313" key="1">
    <source>
        <dbReference type="EMBL" id="VDL58631.1"/>
    </source>
</evidence>
<proteinExistence type="predicted"/>
<evidence type="ECO:0000313" key="3">
    <source>
        <dbReference type="WBParaSite" id="HDID_0000631501-mRNA-1"/>
    </source>
</evidence>
<reference evidence="3" key="1">
    <citation type="submission" date="2017-02" db="UniProtKB">
        <authorList>
            <consortium name="WormBaseParasite"/>
        </authorList>
    </citation>
    <scope>IDENTIFICATION</scope>
</reference>
<dbReference type="Proteomes" id="UP000274504">
    <property type="component" value="Unassembled WGS sequence"/>
</dbReference>
<gene>
    <name evidence="1" type="ORF">HDID_LOCUS6313</name>
</gene>
<name>A0A0R3SN00_HYMDI</name>
<dbReference type="EMBL" id="UYSG01004862">
    <property type="protein sequence ID" value="VDL58631.1"/>
    <property type="molecule type" value="Genomic_DNA"/>
</dbReference>
<protein>
    <submittedName>
        <fullName evidence="1 3">Uncharacterized protein</fullName>
    </submittedName>
</protein>
<dbReference type="WBParaSite" id="HDID_0000631501-mRNA-1">
    <property type="protein sequence ID" value="HDID_0000631501-mRNA-1"/>
    <property type="gene ID" value="HDID_0000631501"/>
</dbReference>